<dbReference type="PANTHER" id="PTHR10572">
    <property type="entry name" value="3-HYDROXY-3-METHYLGLUTARYL-COENZYME A REDUCTASE"/>
    <property type="match status" value="1"/>
</dbReference>
<sequence>MKNNNISWSGFSKKTPAERTAHLQKHELLSKASQQSLNTQEMLSLDRADQITENVFSRLALPFSLAPDFLINGQTYQVPFVTEEPSVVAAASFAAQIIKRSGGFTVQVHNRQMISQLVLYDVPDKEKAKKAILAEKSRLLSLANQAYPSIVKRGGGACDLSAEIKDDFLILYLIADTKEAMGANIMNTMTEALAAPIEDLAGGQTLMAVLSNYATQALVTAECEVKLHFLSRNKEQAQVFARKIALASQLAQIDVYRASTHNKGIFNGIDAVVLAAGNDWRAIEAGGHTYACKDGQYRGLSTWTYDAGNNSLKGSLTLPMPTATKGGSIGLNPSVRLAHDLLGKPSAQELAGIITAVGLAQNFAALKALTSTGIQAGHMKLQAKSLALSAGASEDETAPVVSQLLKARHMNLETAESILRMLRKQQGQDSSLE</sequence>
<evidence type="ECO:0000313" key="7">
    <source>
        <dbReference type="Proteomes" id="UP000246115"/>
    </source>
</evidence>
<comment type="similarity">
    <text evidence="1 3">Belongs to the HMG-CoA reductase family.</text>
</comment>
<evidence type="ECO:0000256" key="1">
    <source>
        <dbReference type="ARBA" id="ARBA00007661"/>
    </source>
</evidence>
<keyword evidence="9" id="KW-1185">Reference proteome</keyword>
<dbReference type="InterPro" id="IPR002202">
    <property type="entry name" value="HMG_CoA_Rdtase"/>
</dbReference>
<dbReference type="SUPFAM" id="SSF56542">
    <property type="entry name" value="Substrate-binding domain of HMG-CoA reductase"/>
    <property type="match status" value="1"/>
</dbReference>
<evidence type="ECO:0000313" key="9">
    <source>
        <dbReference type="Proteomes" id="UP000264056"/>
    </source>
</evidence>
<dbReference type="InterPro" id="IPR009023">
    <property type="entry name" value="HMG_CoA_Rdtase_NAD(P)-bd_sf"/>
</dbReference>
<dbReference type="Gene3D" id="1.10.8.660">
    <property type="match status" value="1"/>
</dbReference>
<dbReference type="OrthoDB" id="9764892at2"/>
<dbReference type="CDD" id="cd00644">
    <property type="entry name" value="HMG-CoA_reductase_classII"/>
    <property type="match status" value="1"/>
</dbReference>
<dbReference type="EC" id="1.1.1.88" evidence="3"/>
<dbReference type="UniPathway" id="UPA00257">
    <property type="reaction ID" value="UER00367"/>
</dbReference>
<protein>
    <recommendedName>
        <fullName evidence="3">3-hydroxy-3-methylglutaryl coenzyme A reductase</fullName>
        <shortName evidence="3">HMG-CoA reductase</shortName>
        <ecNumber evidence="3">1.1.1.88</ecNumber>
    </recommendedName>
</protein>
<dbReference type="InterPro" id="IPR004553">
    <property type="entry name" value="HMG_CoA_Rdtase_bac-typ"/>
</dbReference>
<dbReference type="PANTHER" id="PTHR10572:SF24">
    <property type="entry name" value="3-HYDROXY-3-METHYLGLUTARYL-COENZYME A REDUCTASE"/>
    <property type="match status" value="1"/>
</dbReference>
<evidence type="ECO:0000313" key="5">
    <source>
        <dbReference type="EMBL" id="RFU51569.1"/>
    </source>
</evidence>
<dbReference type="KEGG" id="schj:DDV21_006790"/>
<dbReference type="InterPro" id="IPR009029">
    <property type="entry name" value="HMG_CoA_Rdtase_sub-bd_dom_sf"/>
</dbReference>
<dbReference type="EMBL" id="QVQZ01000004">
    <property type="protein sequence ID" value="RFU53689.1"/>
    <property type="molecule type" value="Genomic_DNA"/>
</dbReference>
<keyword evidence="3" id="KW-0520">NAD</keyword>
<reference evidence="7" key="3">
    <citation type="submission" date="2018-08" db="EMBL/GenBank/DDBJ databases">
        <title>Streptococcus chenjunshii sp. nov., isolated from stools sample of the Tibetan antelope in the Qinghai-Tibet plateau, China.</title>
        <authorList>
            <person name="Tian Z."/>
        </authorList>
    </citation>
    <scope>NUCLEOTIDE SEQUENCE [LARGE SCALE GENOMIC DNA]</scope>
    <source>
        <strain evidence="7">Z15</strain>
    </source>
</reference>
<dbReference type="GO" id="GO:0140643">
    <property type="term" value="F:hydroxymethylglutaryl-CoA reductase (NADH) activity"/>
    <property type="evidence" value="ECO:0007669"/>
    <property type="project" value="UniProtKB-EC"/>
</dbReference>
<evidence type="ECO:0000313" key="6">
    <source>
        <dbReference type="EMBL" id="RFU53689.1"/>
    </source>
</evidence>
<evidence type="ECO:0000256" key="3">
    <source>
        <dbReference type="RuleBase" id="RU361219"/>
    </source>
</evidence>
<dbReference type="GO" id="GO:0015936">
    <property type="term" value="P:coenzyme A metabolic process"/>
    <property type="evidence" value="ECO:0007669"/>
    <property type="project" value="InterPro"/>
</dbReference>
<comment type="pathway">
    <text evidence="3">Metabolic intermediate metabolism; (R)-mevalonate degradation; (S)-3-hydroxy-3-methylglutaryl-CoA from (R)-mevalonate: step 1/1.</text>
</comment>
<organism evidence="6 8">
    <name type="scientific">Streptococcus chenjunshii</name>
    <dbReference type="NCBI Taxonomy" id="2173853"/>
    <lineage>
        <taxon>Bacteria</taxon>
        <taxon>Bacillati</taxon>
        <taxon>Bacillota</taxon>
        <taxon>Bacilli</taxon>
        <taxon>Lactobacillales</taxon>
        <taxon>Streptococcaceae</taxon>
        <taxon>Streptococcus</taxon>
    </lineage>
</organism>
<dbReference type="AlphaFoldDB" id="A0A372KN32"/>
<dbReference type="Proteomes" id="UP000262901">
    <property type="component" value="Unassembled WGS sequence"/>
</dbReference>
<evidence type="ECO:0000313" key="4">
    <source>
        <dbReference type="EMBL" id="AXQ78808.1"/>
    </source>
</evidence>
<dbReference type="PROSITE" id="PS50065">
    <property type="entry name" value="HMG_COA_REDUCTASE_4"/>
    <property type="match status" value="1"/>
</dbReference>
<reference evidence="4" key="4">
    <citation type="journal article" date="2019" name="Int. J. Syst. Evol. Microbiol.">
        <title>Streptococcus chenjunshii sp. nov. isolated from feces of Tibetan antelopes.</title>
        <authorList>
            <person name="Tian Z."/>
            <person name="Lu S."/>
            <person name="Jin D."/>
            <person name="Yang J."/>
            <person name="Pu J."/>
            <person name="Lai X.H."/>
            <person name="Bai X.N."/>
            <person name="Wu X.M."/>
            <person name="Li J."/>
            <person name="Wang S."/>
            <person name="Xu J."/>
        </authorList>
    </citation>
    <scope>NUCLEOTIDE SEQUENCE</scope>
    <source>
        <strain evidence="4">Z15</strain>
    </source>
</reference>
<dbReference type="GO" id="GO:0004420">
    <property type="term" value="F:hydroxymethylglutaryl-CoA reductase (NADPH) activity"/>
    <property type="evidence" value="ECO:0007669"/>
    <property type="project" value="InterPro"/>
</dbReference>
<dbReference type="Proteomes" id="UP000246115">
    <property type="component" value="Chromosome"/>
</dbReference>
<dbReference type="Proteomes" id="UP000264056">
    <property type="component" value="Unassembled WGS sequence"/>
</dbReference>
<gene>
    <name evidence="4" type="ORF">DDV21_006790</name>
    <name evidence="5" type="ORF">DDV22_02690</name>
    <name evidence="6" type="ORF">DDV23_03090</name>
</gene>
<keyword evidence="2 3" id="KW-0560">Oxidoreductase</keyword>
<dbReference type="RefSeq" id="WP_116877644.1">
    <property type="nucleotide sequence ID" value="NZ_CP031733.1"/>
</dbReference>
<dbReference type="Pfam" id="PF00368">
    <property type="entry name" value="HMG-CoA_red"/>
    <property type="match status" value="1"/>
</dbReference>
<dbReference type="NCBIfam" id="TIGR00532">
    <property type="entry name" value="HMG_CoA_R_NAD"/>
    <property type="match status" value="1"/>
</dbReference>
<reference evidence="5 9" key="1">
    <citation type="submission" date="2018-08" db="EMBL/GenBank/DDBJ databases">
        <title>Draft genome of Streptococcus sp .nov. Z2.</title>
        <authorList>
            <person name="Tian Z."/>
        </authorList>
    </citation>
    <scope>NUCLEOTIDE SEQUENCE [LARGE SCALE GENOMIC DNA]</scope>
    <source>
        <strain evidence="5 9">Z2</strain>
    </source>
</reference>
<dbReference type="EMBL" id="QVQY01000004">
    <property type="protein sequence ID" value="RFU51569.1"/>
    <property type="molecule type" value="Genomic_DNA"/>
</dbReference>
<proteinExistence type="inferred from homology"/>
<dbReference type="Gene3D" id="3.90.770.10">
    <property type="entry name" value="3-hydroxy-3-methylglutaryl-coenzyme A Reductase, Chain A, domain 2"/>
    <property type="match status" value="2"/>
</dbReference>
<dbReference type="InterPro" id="IPR023074">
    <property type="entry name" value="HMG_CoA_Rdtase_cat_sf"/>
</dbReference>
<dbReference type="EMBL" id="CP031733">
    <property type="protein sequence ID" value="AXQ78808.1"/>
    <property type="molecule type" value="Genomic_DNA"/>
</dbReference>
<evidence type="ECO:0000313" key="8">
    <source>
        <dbReference type="Proteomes" id="UP000262901"/>
    </source>
</evidence>
<dbReference type="SUPFAM" id="SSF55035">
    <property type="entry name" value="NAD-binding domain of HMG-CoA reductase"/>
    <property type="match status" value="1"/>
</dbReference>
<accession>A0A346NCR3</accession>
<evidence type="ECO:0000256" key="2">
    <source>
        <dbReference type="ARBA" id="ARBA00023002"/>
    </source>
</evidence>
<reference evidence="6 8" key="2">
    <citation type="submission" date="2018-08" db="EMBL/GenBank/DDBJ databases">
        <title>Draft genome of Streptococcus sp. nov. Z1.</title>
        <authorList>
            <person name="Tian Z."/>
        </authorList>
    </citation>
    <scope>NUCLEOTIDE SEQUENCE [LARGE SCALE GENOMIC DNA]</scope>
    <source>
        <strain evidence="6">Z1</strain>
        <strain evidence="8">Z1(2018)</strain>
    </source>
</reference>
<name>A0A372KN32_9STRE</name>
<comment type="catalytic activity">
    <reaction evidence="3">
        <text>(R)-mevalonate + 2 NAD(+) + CoA = (3S)-3-hydroxy-3-methylglutaryl-CoA + 2 NADH + 2 H(+)</text>
        <dbReference type="Rhea" id="RHEA:14833"/>
        <dbReference type="ChEBI" id="CHEBI:15378"/>
        <dbReference type="ChEBI" id="CHEBI:36464"/>
        <dbReference type="ChEBI" id="CHEBI:43074"/>
        <dbReference type="ChEBI" id="CHEBI:57287"/>
        <dbReference type="ChEBI" id="CHEBI:57540"/>
        <dbReference type="ChEBI" id="CHEBI:57945"/>
        <dbReference type="EC" id="1.1.1.88"/>
    </reaction>
</comment>
<accession>A0A372KN32</accession>